<keyword evidence="5" id="KW-1185">Reference proteome</keyword>
<protein>
    <submittedName>
        <fullName evidence="4">Tat pathway signal sequence domain protein</fullName>
    </submittedName>
</protein>
<dbReference type="InterPro" id="IPR006619">
    <property type="entry name" value="PGRP_domain_met/bac"/>
</dbReference>
<gene>
    <name evidence="4" type="ORF">SXIM_38630</name>
</gene>
<dbReference type="Pfam" id="PF01510">
    <property type="entry name" value="Amidase_2"/>
    <property type="match status" value="1"/>
</dbReference>
<feature type="region of interest" description="Disordered" evidence="2">
    <location>
        <begin position="1"/>
        <end position="35"/>
    </location>
</feature>
<dbReference type="RefSeq" id="WP_078846980.1">
    <property type="nucleotide sequence ID" value="NZ_CP009922.3"/>
</dbReference>
<dbReference type="STRING" id="408015.SXIM_38630"/>
<dbReference type="GO" id="GO:0008270">
    <property type="term" value="F:zinc ion binding"/>
    <property type="evidence" value="ECO:0007669"/>
    <property type="project" value="InterPro"/>
</dbReference>
<accession>A0A0F7FYI5</accession>
<dbReference type="SMART" id="SM00701">
    <property type="entry name" value="PGRP"/>
    <property type="match status" value="1"/>
</dbReference>
<dbReference type="CDD" id="cd06583">
    <property type="entry name" value="PGRP"/>
    <property type="match status" value="1"/>
</dbReference>
<comment type="similarity">
    <text evidence="1">Belongs to the N-acetylmuramoyl-L-alanine amidase 2 family.</text>
</comment>
<dbReference type="PANTHER" id="PTHR11022:SF41">
    <property type="entry name" value="PEPTIDOGLYCAN-RECOGNITION PROTEIN LC-RELATED"/>
    <property type="match status" value="1"/>
</dbReference>
<evidence type="ECO:0000313" key="5">
    <source>
        <dbReference type="Proteomes" id="UP000034034"/>
    </source>
</evidence>
<evidence type="ECO:0000259" key="3">
    <source>
        <dbReference type="SMART" id="SM00701"/>
    </source>
</evidence>
<dbReference type="GO" id="GO:0009253">
    <property type="term" value="P:peptidoglycan catabolic process"/>
    <property type="evidence" value="ECO:0007669"/>
    <property type="project" value="InterPro"/>
</dbReference>
<dbReference type="InterPro" id="IPR002502">
    <property type="entry name" value="Amidase_domain"/>
</dbReference>
<dbReference type="EMBL" id="CP009922">
    <property type="protein sequence ID" value="AKG45247.1"/>
    <property type="molecule type" value="Genomic_DNA"/>
</dbReference>
<feature type="region of interest" description="Disordered" evidence="2">
    <location>
        <begin position="65"/>
        <end position="97"/>
    </location>
</feature>
<sequence length="406" mass="42382">MEGSELPYCTRRQGPLHARIPHIPHTPASHRPASRVTRRALIGTAGAVAAGAVVTPAVIAATGGSGDGDGDGAGKAGDAAPAGTTPQSFPKTRSAAATGEEAVRTAFPIGFVGVAWAGARHATGGGIRFTGADGDEAGATWTPLSGGGCSDSNGGRLLVAARQATGYELRAPQGATDLVSVALDTARGPRHEIPVPTDPTRVRGVEYLSRAAWGADESLRFLPDGSENTPTAFYAFQTLTVHHTVTPNDDPDPAATVRGIYEFHAITNDWGDIGYHFLIDEEGRIYEGRYSGEGGLPAHNEDGDLVTAFHVGGFNSGNLGIALLGDLTERPPTDAARASLTRLVRTAFRLHGRDPLADVTYVNPVNGVEKDVAEISGHRDWLETDCPGEVMYAELAALREAVASQR</sequence>
<dbReference type="HOGENOM" id="CLU_044057_0_0_11"/>
<evidence type="ECO:0000313" key="4">
    <source>
        <dbReference type="EMBL" id="AKG45247.1"/>
    </source>
</evidence>
<dbReference type="Proteomes" id="UP000034034">
    <property type="component" value="Chromosome"/>
</dbReference>
<dbReference type="Gene3D" id="3.40.80.10">
    <property type="entry name" value="Peptidoglycan recognition protein-like"/>
    <property type="match status" value="1"/>
</dbReference>
<dbReference type="AlphaFoldDB" id="A0A0F7FYI5"/>
<evidence type="ECO:0000256" key="2">
    <source>
        <dbReference type="SAM" id="MobiDB-lite"/>
    </source>
</evidence>
<dbReference type="InterPro" id="IPR036505">
    <property type="entry name" value="Amidase/PGRP_sf"/>
</dbReference>
<dbReference type="InterPro" id="IPR015510">
    <property type="entry name" value="PGRP"/>
</dbReference>
<reference evidence="4" key="1">
    <citation type="submission" date="2019-08" db="EMBL/GenBank/DDBJ databases">
        <title>Complete genome sequence of a mangrove-derived Streptomyces xiamenensis.</title>
        <authorList>
            <person name="Xu J."/>
        </authorList>
    </citation>
    <scope>NUCLEOTIDE SEQUENCE</scope>
    <source>
        <strain evidence="4">318</strain>
    </source>
</reference>
<dbReference type="PATRIC" id="fig|408015.6.peg.3914"/>
<dbReference type="GO" id="GO:0008745">
    <property type="term" value="F:N-acetylmuramoyl-L-alanine amidase activity"/>
    <property type="evidence" value="ECO:0007669"/>
    <property type="project" value="InterPro"/>
</dbReference>
<feature type="domain" description="Peptidoglycan recognition protein family" evidence="3">
    <location>
        <begin position="205"/>
        <end position="366"/>
    </location>
</feature>
<name>A0A0F7FYI5_9ACTN</name>
<dbReference type="SUPFAM" id="SSF55846">
    <property type="entry name" value="N-acetylmuramoyl-L-alanine amidase-like"/>
    <property type="match status" value="1"/>
</dbReference>
<evidence type="ECO:0000256" key="1">
    <source>
        <dbReference type="ARBA" id="ARBA00007553"/>
    </source>
</evidence>
<dbReference type="PANTHER" id="PTHR11022">
    <property type="entry name" value="PEPTIDOGLYCAN RECOGNITION PROTEIN"/>
    <property type="match status" value="1"/>
</dbReference>
<organism evidence="4 5">
    <name type="scientific">Streptomyces xiamenensis</name>
    <dbReference type="NCBI Taxonomy" id="408015"/>
    <lineage>
        <taxon>Bacteria</taxon>
        <taxon>Bacillati</taxon>
        <taxon>Actinomycetota</taxon>
        <taxon>Actinomycetes</taxon>
        <taxon>Kitasatosporales</taxon>
        <taxon>Streptomycetaceae</taxon>
        <taxon>Streptomyces</taxon>
    </lineage>
</organism>
<dbReference type="KEGG" id="sxi:SXIM_38630"/>
<feature type="compositionally biased region" description="Gly residues" evidence="2">
    <location>
        <begin position="65"/>
        <end position="75"/>
    </location>
</feature>
<proteinExistence type="inferred from homology"/>